<feature type="domain" description="Glycosyltransferase RgtA/B/C/D-like" evidence="2">
    <location>
        <begin position="118"/>
        <end position="230"/>
    </location>
</feature>
<feature type="transmembrane region" description="Helical" evidence="1">
    <location>
        <begin position="329"/>
        <end position="356"/>
    </location>
</feature>
<keyword evidence="1" id="KW-0812">Transmembrane</keyword>
<evidence type="ECO:0000313" key="4">
    <source>
        <dbReference type="Proteomes" id="UP000316476"/>
    </source>
</evidence>
<protein>
    <recommendedName>
        <fullName evidence="2">Glycosyltransferase RgtA/B/C/D-like domain-containing protein</fullName>
    </recommendedName>
</protein>
<feature type="transmembrane region" description="Helical" evidence="1">
    <location>
        <begin position="131"/>
        <end position="152"/>
    </location>
</feature>
<feature type="transmembrane region" description="Helical" evidence="1">
    <location>
        <begin position="164"/>
        <end position="181"/>
    </location>
</feature>
<accession>A0A5C6FIW1</accession>
<name>A0A5C6FIW1_9PLAN</name>
<dbReference type="AlphaFoldDB" id="A0A5C6FIW1"/>
<sequence length="572" mass="63292">MLEAGGRRRLALPAAVLGMSFCCHMWLVHRSGPHGDEVARLVAGLRFLDHGRLDAYIVNPPLHSILLALPAYLAGSQSPDHWRQSVVKRPEWDLADAWIEKEPRWLWLASLGKCWMPVLSLLFSLAMFRCVFHHSGLTAAICSVCVLILNPVHIFASTTSTPDLATAALWCAAWMFLVQFLRWPSGSTVVCLAATVGFGLLFKHVFLIFFPALLLSALVADLRSTFAKNGSGRPCVPKALLLALAWCTILGVVYQFDGVGAELGGCQFESKLFAQTSAWINNRIPLVNSIPSPFPYVYLYGLDLQIAEMERVAPTMLDDRRSSAGLWDVLFTVVAKTPIALCLLYIIALFAQACVVGRKKIVAIPAKMLGGIVALSSWLMLQAAFPQLPGEYRYSLPAIFALSLLSGWSLDATGWLQHRRSWVVGGLILVAAGMVVSNLRSIHSFVNCFVATPHQAVYLFQAPGFDTGQDAKWIADWMKGRKEVFTVDWVATASPEAYGLSRVDANRFSPAKRQWIVSRLRLQRFGKLEQLEPMAIERLGVTHLVLPAELRNTIFQEASTQEWFTGIDLASR</sequence>
<dbReference type="Pfam" id="PF13231">
    <property type="entry name" value="PMT_2"/>
    <property type="match status" value="1"/>
</dbReference>
<dbReference type="InterPro" id="IPR038731">
    <property type="entry name" value="RgtA/B/C-like"/>
</dbReference>
<keyword evidence="1" id="KW-1133">Transmembrane helix</keyword>
<feature type="transmembrane region" description="Helical" evidence="1">
    <location>
        <begin position="368"/>
        <end position="386"/>
    </location>
</feature>
<evidence type="ECO:0000259" key="2">
    <source>
        <dbReference type="Pfam" id="PF13231"/>
    </source>
</evidence>
<dbReference type="Proteomes" id="UP000316476">
    <property type="component" value="Unassembled WGS sequence"/>
</dbReference>
<gene>
    <name evidence="3" type="ORF">V7x_55160</name>
</gene>
<feature type="transmembrane region" description="Helical" evidence="1">
    <location>
        <begin position="422"/>
        <end position="439"/>
    </location>
</feature>
<proteinExistence type="predicted"/>
<feature type="transmembrane region" description="Helical" evidence="1">
    <location>
        <begin position="105"/>
        <end position="125"/>
    </location>
</feature>
<organism evidence="3 4">
    <name type="scientific">Crateriforma conspicua</name>
    <dbReference type="NCBI Taxonomy" id="2527996"/>
    <lineage>
        <taxon>Bacteria</taxon>
        <taxon>Pseudomonadati</taxon>
        <taxon>Planctomycetota</taxon>
        <taxon>Planctomycetia</taxon>
        <taxon>Planctomycetales</taxon>
        <taxon>Planctomycetaceae</taxon>
        <taxon>Crateriforma</taxon>
    </lineage>
</organism>
<evidence type="ECO:0000256" key="1">
    <source>
        <dbReference type="SAM" id="Phobius"/>
    </source>
</evidence>
<evidence type="ECO:0000313" key="3">
    <source>
        <dbReference type="EMBL" id="TWU59606.1"/>
    </source>
</evidence>
<comment type="caution">
    <text evidence="3">The sequence shown here is derived from an EMBL/GenBank/DDBJ whole genome shotgun (WGS) entry which is preliminary data.</text>
</comment>
<keyword evidence="1" id="KW-0472">Membrane</keyword>
<feature type="transmembrane region" description="Helical" evidence="1">
    <location>
        <begin position="201"/>
        <end position="219"/>
    </location>
</feature>
<reference evidence="3 4" key="1">
    <citation type="submission" date="2019-02" db="EMBL/GenBank/DDBJ databases">
        <title>Deep-cultivation of Planctomycetes and their phenomic and genomic characterization uncovers novel biology.</title>
        <authorList>
            <person name="Wiegand S."/>
            <person name="Jogler M."/>
            <person name="Boedeker C."/>
            <person name="Pinto D."/>
            <person name="Vollmers J."/>
            <person name="Rivas-Marin E."/>
            <person name="Kohn T."/>
            <person name="Peeters S.H."/>
            <person name="Heuer A."/>
            <person name="Rast P."/>
            <person name="Oberbeckmann S."/>
            <person name="Bunk B."/>
            <person name="Jeske O."/>
            <person name="Meyerdierks A."/>
            <person name="Storesund J.E."/>
            <person name="Kallscheuer N."/>
            <person name="Luecker S."/>
            <person name="Lage O.M."/>
            <person name="Pohl T."/>
            <person name="Merkel B.J."/>
            <person name="Hornburger P."/>
            <person name="Mueller R.-W."/>
            <person name="Bruemmer F."/>
            <person name="Labrenz M."/>
            <person name="Spormann A.M."/>
            <person name="Op Den Camp H."/>
            <person name="Overmann J."/>
            <person name="Amann R."/>
            <person name="Jetten M.S.M."/>
            <person name="Mascher T."/>
            <person name="Medema M.H."/>
            <person name="Devos D.P."/>
            <person name="Kaster A.-K."/>
            <person name="Ovreas L."/>
            <person name="Rohde M."/>
            <person name="Galperin M.Y."/>
            <person name="Jogler C."/>
        </authorList>
    </citation>
    <scope>NUCLEOTIDE SEQUENCE [LARGE SCALE GENOMIC DNA]</scope>
    <source>
        <strain evidence="3 4">V7</strain>
    </source>
</reference>
<dbReference type="EMBL" id="SJPZ01000005">
    <property type="protein sequence ID" value="TWU59606.1"/>
    <property type="molecule type" value="Genomic_DNA"/>
</dbReference>
<feature type="transmembrane region" description="Helical" evidence="1">
    <location>
        <begin position="239"/>
        <end position="256"/>
    </location>
</feature>